<dbReference type="Pfam" id="PF00460">
    <property type="entry name" value="Flg_bb_rod"/>
    <property type="match status" value="1"/>
</dbReference>
<dbReference type="InterPro" id="IPR010930">
    <property type="entry name" value="Flg_bb/hook_C_dom"/>
</dbReference>
<gene>
    <name evidence="9" type="ORF">AVDCRST_MAG30-4489</name>
</gene>
<evidence type="ECO:0000259" key="7">
    <source>
        <dbReference type="Pfam" id="PF00460"/>
    </source>
</evidence>
<evidence type="ECO:0000256" key="4">
    <source>
        <dbReference type="ARBA" id="ARBA00023143"/>
    </source>
</evidence>
<protein>
    <recommendedName>
        <fullName evidence="3 6">Flagellar basal-body rod protein FlgC</fullName>
    </recommendedName>
</protein>
<evidence type="ECO:0000259" key="8">
    <source>
        <dbReference type="Pfam" id="PF06429"/>
    </source>
</evidence>
<evidence type="ECO:0000256" key="1">
    <source>
        <dbReference type="ARBA" id="ARBA00004117"/>
    </source>
</evidence>
<evidence type="ECO:0000256" key="6">
    <source>
        <dbReference type="RuleBase" id="RU362062"/>
    </source>
</evidence>
<comment type="subcellular location">
    <subcellularLocation>
        <location evidence="1 6">Bacterial flagellum basal body</location>
    </subcellularLocation>
</comment>
<accession>A0A6J4U2C3</accession>
<evidence type="ECO:0000256" key="2">
    <source>
        <dbReference type="ARBA" id="ARBA00009677"/>
    </source>
</evidence>
<dbReference type="EMBL" id="CADCVS010000588">
    <property type="protein sequence ID" value="CAA9538522.1"/>
    <property type="molecule type" value="Genomic_DNA"/>
</dbReference>
<dbReference type="PANTHER" id="PTHR30435:SF2">
    <property type="entry name" value="FLAGELLAR BASAL-BODY ROD PROTEIN FLGC"/>
    <property type="match status" value="1"/>
</dbReference>
<dbReference type="NCBIfam" id="TIGR01395">
    <property type="entry name" value="FlgC"/>
    <property type="match status" value="1"/>
</dbReference>
<comment type="similarity">
    <text evidence="2">Belongs to the flagella basal body rod proteins family.</text>
</comment>
<comment type="subunit">
    <text evidence="5 6">The basal body constitutes a major portion of the flagellar organelle and consists of four rings (L,P,S, and M) mounted on a central rod. The rod consists of about 26 subunits of FlgG in the distal portion, and FlgB, FlgC and FlgF are thought to build up the proximal portion of the rod with about 6 subunits each.</text>
</comment>
<dbReference type="GO" id="GO:0071978">
    <property type="term" value="P:bacterial-type flagellum-dependent swarming motility"/>
    <property type="evidence" value="ECO:0007669"/>
    <property type="project" value="TreeGrafter"/>
</dbReference>
<keyword evidence="4 6" id="KW-0975">Bacterial flagellum</keyword>
<sequence length="152" mass="15946">MGLFDSLEISATGLTAERLRMDVTAENLANAQTTRGADGGPYRRKEVILQQAATGPDFGAQLRSAMVGGGGRAGSTPGGVEVAEIAADPNPPKMVYDPGHPDANAQGYVAMPNVDSVTEMVDLISSSRAYEANVTAMQASKQMFTKTLDLLR</sequence>
<feature type="domain" description="Flagellar basal body rod protein N-terminal" evidence="7">
    <location>
        <begin position="7"/>
        <end position="34"/>
    </location>
</feature>
<keyword evidence="9" id="KW-0966">Cell projection</keyword>
<dbReference type="Pfam" id="PF06429">
    <property type="entry name" value="Flg_bbr_C"/>
    <property type="match status" value="1"/>
</dbReference>
<name>A0A6J4U2C3_9ACTN</name>
<dbReference type="PANTHER" id="PTHR30435">
    <property type="entry name" value="FLAGELLAR PROTEIN"/>
    <property type="match status" value="1"/>
</dbReference>
<evidence type="ECO:0000313" key="9">
    <source>
        <dbReference type="EMBL" id="CAA9538522.1"/>
    </source>
</evidence>
<keyword evidence="9" id="KW-0969">Cilium</keyword>
<proteinExistence type="inferred from homology"/>
<dbReference type="AlphaFoldDB" id="A0A6J4U2C3"/>
<evidence type="ECO:0000256" key="5">
    <source>
        <dbReference type="ARBA" id="ARBA00025933"/>
    </source>
</evidence>
<feature type="domain" description="Flagellar basal-body/hook protein C-terminal" evidence="8">
    <location>
        <begin position="105"/>
        <end position="150"/>
    </location>
</feature>
<evidence type="ECO:0000256" key="3">
    <source>
        <dbReference type="ARBA" id="ARBA00017941"/>
    </source>
</evidence>
<dbReference type="InterPro" id="IPR001444">
    <property type="entry name" value="Flag_bb_rod_N"/>
</dbReference>
<organism evidence="9">
    <name type="scientific">uncultured Solirubrobacteraceae bacterium</name>
    <dbReference type="NCBI Taxonomy" id="1162706"/>
    <lineage>
        <taxon>Bacteria</taxon>
        <taxon>Bacillati</taxon>
        <taxon>Actinomycetota</taxon>
        <taxon>Thermoleophilia</taxon>
        <taxon>Solirubrobacterales</taxon>
        <taxon>Solirubrobacteraceae</taxon>
        <taxon>environmental samples</taxon>
    </lineage>
</organism>
<dbReference type="GO" id="GO:0030694">
    <property type="term" value="C:bacterial-type flagellum basal body, rod"/>
    <property type="evidence" value="ECO:0007669"/>
    <property type="project" value="UniProtKB-UniRule"/>
</dbReference>
<reference evidence="9" key="1">
    <citation type="submission" date="2020-02" db="EMBL/GenBank/DDBJ databases">
        <authorList>
            <person name="Meier V. D."/>
        </authorList>
    </citation>
    <scope>NUCLEOTIDE SEQUENCE</scope>
    <source>
        <strain evidence="9">AVDCRST_MAG30</strain>
    </source>
</reference>
<keyword evidence="9" id="KW-0282">Flagellum</keyword>
<dbReference type="InterPro" id="IPR006299">
    <property type="entry name" value="FlgC"/>
</dbReference>